<dbReference type="Proteomes" id="UP000820818">
    <property type="component" value="Linkage Group LG7"/>
</dbReference>
<feature type="chain" id="PRO_5042062991" description="Vitellogenin domain-containing protein" evidence="1">
    <location>
        <begin position="19"/>
        <end position="92"/>
    </location>
</feature>
<name>A0AAD5L544_9CRUS</name>
<comment type="caution">
    <text evidence="2">The sequence shown here is derived from an EMBL/GenBank/DDBJ whole genome shotgun (WGS) entry which is preliminary data.</text>
</comment>
<evidence type="ECO:0000313" key="2">
    <source>
        <dbReference type="EMBL" id="KAI9555893.1"/>
    </source>
</evidence>
<feature type="signal peptide" evidence="1">
    <location>
        <begin position="1"/>
        <end position="18"/>
    </location>
</feature>
<sequence>MFSHLATFLLLLCRFGLRVQVFETTVYDYAKPLNMGKIRFPDCVSVRYAIYSDERAAVKFPVTMIYFGQLVIVPKKIPIGTTASQCYNMINN</sequence>
<accession>A0AAD5L544</accession>
<keyword evidence="1" id="KW-0732">Signal</keyword>
<dbReference type="EMBL" id="WJBH02000007">
    <property type="protein sequence ID" value="KAI9555893.1"/>
    <property type="molecule type" value="Genomic_DNA"/>
</dbReference>
<evidence type="ECO:0008006" key="4">
    <source>
        <dbReference type="Google" id="ProtNLM"/>
    </source>
</evidence>
<dbReference type="AlphaFoldDB" id="A0AAD5L544"/>
<keyword evidence="3" id="KW-1185">Reference proteome</keyword>
<reference evidence="2 3" key="1">
    <citation type="submission" date="2022-05" db="EMBL/GenBank/DDBJ databases">
        <title>A multi-omics perspective on studying reproductive biology in Daphnia sinensis.</title>
        <authorList>
            <person name="Jia J."/>
        </authorList>
    </citation>
    <scope>NUCLEOTIDE SEQUENCE [LARGE SCALE GENOMIC DNA]</scope>
    <source>
        <strain evidence="2 3">WSL</strain>
    </source>
</reference>
<proteinExistence type="predicted"/>
<evidence type="ECO:0000256" key="1">
    <source>
        <dbReference type="SAM" id="SignalP"/>
    </source>
</evidence>
<protein>
    <recommendedName>
        <fullName evidence="4">Vitellogenin domain-containing protein</fullName>
    </recommendedName>
</protein>
<gene>
    <name evidence="2" type="ORF">GHT06_018412</name>
</gene>
<organism evidence="2 3">
    <name type="scientific">Daphnia sinensis</name>
    <dbReference type="NCBI Taxonomy" id="1820382"/>
    <lineage>
        <taxon>Eukaryota</taxon>
        <taxon>Metazoa</taxon>
        <taxon>Ecdysozoa</taxon>
        <taxon>Arthropoda</taxon>
        <taxon>Crustacea</taxon>
        <taxon>Branchiopoda</taxon>
        <taxon>Diplostraca</taxon>
        <taxon>Cladocera</taxon>
        <taxon>Anomopoda</taxon>
        <taxon>Daphniidae</taxon>
        <taxon>Daphnia</taxon>
        <taxon>Daphnia similis group</taxon>
    </lineage>
</organism>
<evidence type="ECO:0000313" key="3">
    <source>
        <dbReference type="Proteomes" id="UP000820818"/>
    </source>
</evidence>